<reference evidence="1" key="1">
    <citation type="submission" date="2020-05" db="EMBL/GenBank/DDBJ databases">
        <authorList>
            <person name="Chiriac C."/>
            <person name="Salcher M."/>
            <person name="Ghai R."/>
            <person name="Kavagutti S V."/>
        </authorList>
    </citation>
    <scope>NUCLEOTIDE SEQUENCE</scope>
</reference>
<dbReference type="Gene3D" id="3.40.630.190">
    <property type="entry name" value="LCP protein"/>
    <property type="match status" value="1"/>
</dbReference>
<accession>A0A6J7EHQ2</accession>
<dbReference type="PANTHER" id="PTHR33392:SF6">
    <property type="entry name" value="POLYISOPRENYL-TEICHOIC ACID--PEPTIDOGLYCAN TEICHOIC ACID TRANSFERASE TAGU"/>
    <property type="match status" value="1"/>
</dbReference>
<dbReference type="InterPro" id="IPR050922">
    <property type="entry name" value="LytR/CpsA/Psr_CW_biosynth"/>
</dbReference>
<name>A0A6J7EHQ2_9ZZZZ</name>
<gene>
    <name evidence="1" type="ORF">UFOPK3402_01446</name>
</gene>
<organism evidence="1">
    <name type="scientific">freshwater metagenome</name>
    <dbReference type="NCBI Taxonomy" id="449393"/>
    <lineage>
        <taxon>unclassified sequences</taxon>
        <taxon>metagenomes</taxon>
        <taxon>ecological metagenomes</taxon>
    </lineage>
</organism>
<dbReference type="AlphaFoldDB" id="A0A6J7EHQ2"/>
<proteinExistence type="predicted"/>
<dbReference type="PANTHER" id="PTHR33392">
    <property type="entry name" value="POLYISOPRENYL-TEICHOIC ACID--PEPTIDOGLYCAN TEICHOIC ACID TRANSFERASE TAGU"/>
    <property type="match status" value="1"/>
</dbReference>
<sequence length="393" mass="39887">MRQSRGGILAIVAGVLAVGTAAVFVLSQVGSAEPDPPVSMSAAPTATSAPTPLAAPTQRTLLLQVTNEQGRAVADVLIATGGDVNGGSRLFLSPITLVPVPRPTPLEATTGSADTLQAKNGVSMLLGVRVDASVALNRLALAALVDAVGGVPIAVRESVRVTDESGAVVETVPLGARTLDGLTATTYALALQPGEPQSVRMRRFSEVLGRVLSGLPSEPEAMRQLVLSLGSLAKSTASNDELVDLLLLIQGESAAATVQGADLPTTTLRANGAAVMTRPEGPALVEALMPGARLRPGQASSPRIQLVRSGLSIDGVLKATTALIDAGFTVLEGPQGPRAETRIILPDATPESVQLGADAARALSLPLSVVRIEGGATSATDLVVLLGSDSYVL</sequence>
<protein>
    <submittedName>
        <fullName evidence="1">Unannotated protein</fullName>
    </submittedName>
</protein>
<evidence type="ECO:0000313" key="1">
    <source>
        <dbReference type="EMBL" id="CAB4882496.1"/>
    </source>
</evidence>
<dbReference type="EMBL" id="CAFBLS010000196">
    <property type="protein sequence ID" value="CAB4882496.1"/>
    <property type="molecule type" value="Genomic_DNA"/>
</dbReference>